<accession>W6RT81</accession>
<proteinExistence type="predicted"/>
<sequence length="465" mass="55475">MEKKLLKSELSIINKTDLESLIFYLSEIDSNINNLILDWIQKNTKSNKQPISLVHTSSISMIPKTIVDESPQRLLWEKWDILSRLLSKLENKTDYSDDDLSEFFSIIDSLTLISSNNEIDDTCKSKLINKIFVYYNKLNDTIKDTFLDFFSNLCTNSKLWTQTVDLLEKNPTDNDYLFIMNIYKDKLNNEEKFLRIKREKFGMTSWELAKYYINTHQNDKAIEACEEALLNNEEPIVDIYNYLLNSYIKYGEEEKLNKLAKESFNHMDITKNIVDKTLHYYSTTGNMYDYIQLLISAFKIPYKKNYFEEYKRIKDCMDEAEFISIRPSLLNIVKFSINTKEDYLQICLYEKLYDNIIEILKNAKTTPPEDNDFEVLDKFADHLKERFPIEIIDYYISVFELLLRMNNDNSYDDITKYITKIQYIYIEILNSVEKWMNFIYRIELKYSEKIDLIENIRKLVPNSEE</sequence>
<organism evidence="1 2">
    <name type="scientific">Clostridium bornimense</name>
    <dbReference type="NCBI Taxonomy" id="1216932"/>
    <lineage>
        <taxon>Bacteria</taxon>
        <taxon>Bacillati</taxon>
        <taxon>Bacillota</taxon>
        <taxon>Clostridia</taxon>
        <taxon>Eubacteriales</taxon>
        <taxon>Clostridiaceae</taxon>
        <taxon>Clostridium</taxon>
    </lineage>
</organism>
<dbReference type="eggNOG" id="ENOG503324S">
    <property type="taxonomic scope" value="Bacteria"/>
</dbReference>
<evidence type="ECO:0000313" key="1">
    <source>
        <dbReference type="EMBL" id="CDM67463.1"/>
    </source>
</evidence>
<dbReference type="OrthoDB" id="9760715at2"/>
<dbReference type="HOGENOM" id="CLU_617714_0_0_9"/>
<dbReference type="EMBL" id="HG917868">
    <property type="protein sequence ID" value="CDM67463.1"/>
    <property type="molecule type" value="Genomic_DNA"/>
</dbReference>
<reference evidence="1 2" key="1">
    <citation type="submission" date="2013-11" db="EMBL/GenBank/DDBJ databases">
        <title>Complete genome sequence of Clostridum sp. M2/40.</title>
        <authorList>
            <person name="Wibberg D."/>
            <person name="Puehler A."/>
            <person name="Schlueter A."/>
        </authorList>
    </citation>
    <scope>NUCLEOTIDE SEQUENCE [LARGE SCALE GENOMIC DNA]</scope>
    <source>
        <strain evidence="2">M2/40</strain>
    </source>
</reference>
<evidence type="ECO:0000313" key="2">
    <source>
        <dbReference type="Proteomes" id="UP000019426"/>
    </source>
</evidence>
<dbReference type="Proteomes" id="UP000019426">
    <property type="component" value="Chromosome M2/40_rep1"/>
</dbReference>
<dbReference type="RefSeq" id="WP_044035912.1">
    <property type="nucleotide sequence ID" value="NZ_HG917868.1"/>
</dbReference>
<name>W6RT81_9CLOT</name>
<protein>
    <submittedName>
        <fullName evidence="1">Uncharacterized protein</fullName>
    </submittedName>
</protein>
<keyword evidence="2" id="KW-1185">Reference proteome</keyword>
<dbReference type="PATRIC" id="fig|1216932.3.peg.276"/>
<dbReference type="KEGG" id="clt:CM240_0296"/>
<dbReference type="AlphaFoldDB" id="W6RT81"/>
<dbReference type="STRING" id="1216932.CM240_0296"/>
<gene>
    <name evidence="1" type="ORF">CM240_0296</name>
</gene>